<dbReference type="KEGG" id="brh:RBRH_00747"/>
<accession>E5AW70</accession>
<evidence type="ECO:0000256" key="1">
    <source>
        <dbReference type="SAM" id="Phobius"/>
    </source>
</evidence>
<evidence type="ECO:0000313" key="3">
    <source>
        <dbReference type="Proteomes" id="UP000007437"/>
    </source>
</evidence>
<gene>
    <name evidence="2" type="ordered locus">RBRH_00747</name>
</gene>
<feature type="transmembrane region" description="Helical" evidence="1">
    <location>
        <begin position="48"/>
        <end position="68"/>
    </location>
</feature>
<dbReference type="Proteomes" id="UP000007437">
    <property type="component" value="Plasmid pBRH02"/>
</dbReference>
<evidence type="ECO:0000313" key="2">
    <source>
        <dbReference type="EMBL" id="CBW77372.1"/>
    </source>
</evidence>
<organism evidence="2 3">
    <name type="scientific">Mycetohabitans rhizoxinica (strain DSM 19002 / CIP 109453 / HKI 454)</name>
    <name type="common">Paraburkholderia rhizoxinica</name>
    <dbReference type="NCBI Taxonomy" id="882378"/>
    <lineage>
        <taxon>Bacteria</taxon>
        <taxon>Pseudomonadati</taxon>
        <taxon>Pseudomonadota</taxon>
        <taxon>Betaproteobacteria</taxon>
        <taxon>Burkholderiales</taxon>
        <taxon>Burkholderiaceae</taxon>
        <taxon>Mycetohabitans</taxon>
    </lineage>
</organism>
<keyword evidence="1" id="KW-0472">Membrane</keyword>
<keyword evidence="1" id="KW-1133">Transmembrane helix</keyword>
<keyword evidence="2" id="KW-0614">Plasmid</keyword>
<reference key="1">
    <citation type="submission" date="2010-09" db="EMBL/GenBank/DDBJ databases">
        <title>Complete genome sequence of Burkholderia rhizoxinica, the endosymbiont of the phytopathogenic fungus Rhizopus microsporus.</title>
        <authorList>
            <person name="Lackner G."/>
            <person name="Moebius N."/>
            <person name="Partida-Martinez L.P."/>
            <person name="Hertweck C."/>
        </authorList>
    </citation>
    <scope>NUCLEOTIDE SEQUENCE</scope>
    <source>
        <strain>HKI 454</strain>
    </source>
</reference>
<geneLocation type="plasmid" evidence="2 3">
    <name>pBRH02</name>
</geneLocation>
<dbReference type="AlphaFoldDB" id="E5AW70"/>
<reference evidence="2 3" key="2">
    <citation type="journal article" date="2011" name="J. Bacteriol.">
        <title>Complete genome sequence of Burkholderia rhizoxinica, an endosymbiont of Rhizopus microsporus.</title>
        <authorList>
            <person name="Lackner G."/>
            <person name="Moebius N."/>
            <person name="Partida-Martinez L."/>
            <person name="Hertweck C."/>
        </authorList>
    </citation>
    <scope>NUCLEOTIDE SEQUENCE [LARGE SCALE GENOMIC DNA]</scope>
    <source>
        <strain evidence="3">DSM 19002 / CIP 109453 / HKI 454</strain>
        <plasmid evidence="2 3">pBRH02</plasmid>
    </source>
</reference>
<proteinExistence type="predicted"/>
<dbReference type="EMBL" id="FR687361">
    <property type="protein sequence ID" value="CBW77372.1"/>
    <property type="molecule type" value="Genomic_DNA"/>
</dbReference>
<sequence length="81" mass="8960">MRSSRPLDTKANGKLERNWLKGALGNAIHVVLCGAGHNLRMMLKKLRLFYALILVALHLRCSHVVGAMNAPQSKANSKRIV</sequence>
<protein>
    <submittedName>
        <fullName evidence="2">Transposase</fullName>
    </submittedName>
</protein>
<keyword evidence="1" id="KW-0812">Transmembrane</keyword>
<dbReference type="HOGENOM" id="CLU_2567331_0_0_4"/>
<name>E5AW70_MYCRK</name>